<keyword evidence="2" id="KW-1185">Reference proteome</keyword>
<dbReference type="RefSeq" id="XP_002672250.1">
    <property type="nucleotide sequence ID" value="XM_002672204.1"/>
</dbReference>
<dbReference type="Proteomes" id="UP000006671">
    <property type="component" value="Unassembled WGS sequence"/>
</dbReference>
<proteinExistence type="predicted"/>
<dbReference type="KEGG" id="ngr:NAEGRDRAFT_72645"/>
<dbReference type="VEuPathDB" id="AmoebaDB:NAEGRDRAFT_72645"/>
<dbReference type="EMBL" id="GG738899">
    <property type="protein sequence ID" value="EFC39506.1"/>
    <property type="molecule type" value="Genomic_DNA"/>
</dbReference>
<evidence type="ECO:0000313" key="1">
    <source>
        <dbReference type="EMBL" id="EFC39506.1"/>
    </source>
</evidence>
<protein>
    <submittedName>
        <fullName evidence="1">Predicted protein</fullName>
    </submittedName>
</protein>
<sequence length="368" mass="42220">MSSNRSLSQLLVRLGHTIFEEWDQFCGNEACKKLKNVIGNSIESKTFYKVPIEMQIHWIAEFICDYICYDRVSDRDETFLTAHFLIKVVLRKCVEREISFGKSPLAFDAKVTSSPLIDQSSGGDEQFFYSKLSENIGNSESQMDSHLQEQLHTLLADAFESGGSDEELDENTSNIDPDHQWRILISQVSNELFSEKVESFNSDMNFWNSVLDQILNEGFFENLPKKKIDFTQDQIKKMKKPNSDFVNLAMCRLQFTCQINAKLFQYSFRELSKSYLKDFESVPFNSQEKSNSPNAFSILTVCHWHLQMSNAKSSYSSPLQRLQAFERVQQSANFPITCAAHSIPFENSQFASALASSVKSIKSYFGFH</sequence>
<dbReference type="InParanoid" id="D2VUF4"/>
<accession>D2VUF4</accession>
<gene>
    <name evidence="1" type="ORF">NAEGRDRAFT_72645</name>
</gene>
<evidence type="ECO:0000313" key="2">
    <source>
        <dbReference type="Proteomes" id="UP000006671"/>
    </source>
</evidence>
<dbReference type="AlphaFoldDB" id="D2VUF4"/>
<name>D2VUF4_NAEGR</name>
<dbReference type="GeneID" id="8854102"/>
<organism evidence="2">
    <name type="scientific">Naegleria gruberi</name>
    <name type="common">Amoeba</name>
    <dbReference type="NCBI Taxonomy" id="5762"/>
    <lineage>
        <taxon>Eukaryota</taxon>
        <taxon>Discoba</taxon>
        <taxon>Heterolobosea</taxon>
        <taxon>Tetramitia</taxon>
        <taxon>Eutetramitia</taxon>
        <taxon>Vahlkampfiidae</taxon>
        <taxon>Naegleria</taxon>
    </lineage>
</organism>
<reference evidence="1 2" key="1">
    <citation type="journal article" date="2010" name="Cell">
        <title>The genome of Naegleria gruberi illuminates early eukaryotic versatility.</title>
        <authorList>
            <person name="Fritz-Laylin L.K."/>
            <person name="Prochnik S.E."/>
            <person name="Ginger M.L."/>
            <person name="Dacks J.B."/>
            <person name="Carpenter M.L."/>
            <person name="Field M.C."/>
            <person name="Kuo A."/>
            <person name="Paredez A."/>
            <person name="Chapman J."/>
            <person name="Pham J."/>
            <person name="Shu S."/>
            <person name="Neupane R."/>
            <person name="Cipriano M."/>
            <person name="Mancuso J."/>
            <person name="Tu H."/>
            <person name="Salamov A."/>
            <person name="Lindquist E."/>
            <person name="Shapiro H."/>
            <person name="Lucas S."/>
            <person name="Grigoriev I.V."/>
            <person name="Cande W.Z."/>
            <person name="Fulton C."/>
            <person name="Rokhsar D.S."/>
            <person name="Dawson S.C."/>
        </authorList>
    </citation>
    <scope>NUCLEOTIDE SEQUENCE [LARGE SCALE GENOMIC DNA]</scope>
    <source>
        <strain evidence="1 2">NEG-M</strain>
    </source>
</reference>